<dbReference type="Proteomes" id="UP000639338">
    <property type="component" value="Unassembled WGS sequence"/>
</dbReference>
<dbReference type="EMBL" id="JACMRX010000002">
    <property type="protein sequence ID" value="KAF7995811.1"/>
    <property type="molecule type" value="Genomic_DNA"/>
</dbReference>
<dbReference type="AlphaFoldDB" id="A0A834Y0S0"/>
<feature type="region of interest" description="Disordered" evidence="3">
    <location>
        <begin position="1"/>
        <end position="31"/>
    </location>
</feature>
<evidence type="ECO:0000313" key="5">
    <source>
        <dbReference type="Proteomes" id="UP000639338"/>
    </source>
</evidence>
<dbReference type="CDD" id="cd07061">
    <property type="entry name" value="HP_HAP_like"/>
    <property type="match status" value="1"/>
</dbReference>
<evidence type="ECO:0008006" key="6">
    <source>
        <dbReference type="Google" id="ProtNLM"/>
    </source>
</evidence>
<dbReference type="PROSITE" id="PS00778">
    <property type="entry name" value="HIS_ACID_PHOSPHAT_2"/>
    <property type="match status" value="1"/>
</dbReference>
<proteinExistence type="inferred from homology"/>
<dbReference type="InterPro" id="IPR029033">
    <property type="entry name" value="His_PPase_superfam"/>
</dbReference>
<dbReference type="PANTHER" id="PTHR11567:SF205">
    <property type="entry name" value="GH28721P-RELATED"/>
    <property type="match status" value="1"/>
</dbReference>
<evidence type="ECO:0000313" key="4">
    <source>
        <dbReference type="EMBL" id="KAF7995811.1"/>
    </source>
</evidence>
<comment type="catalytic activity">
    <reaction evidence="1">
        <text>a phosphate monoester + H2O = an alcohol + phosphate</text>
        <dbReference type="Rhea" id="RHEA:15017"/>
        <dbReference type="ChEBI" id="CHEBI:15377"/>
        <dbReference type="ChEBI" id="CHEBI:30879"/>
        <dbReference type="ChEBI" id="CHEBI:43474"/>
        <dbReference type="ChEBI" id="CHEBI:67140"/>
        <dbReference type="EC" id="3.1.3.2"/>
    </reaction>
</comment>
<organism evidence="4 5">
    <name type="scientific">Aphidius gifuensis</name>
    <name type="common">Parasitoid wasp</name>
    <dbReference type="NCBI Taxonomy" id="684658"/>
    <lineage>
        <taxon>Eukaryota</taxon>
        <taxon>Metazoa</taxon>
        <taxon>Ecdysozoa</taxon>
        <taxon>Arthropoda</taxon>
        <taxon>Hexapoda</taxon>
        <taxon>Insecta</taxon>
        <taxon>Pterygota</taxon>
        <taxon>Neoptera</taxon>
        <taxon>Endopterygota</taxon>
        <taxon>Hymenoptera</taxon>
        <taxon>Apocrita</taxon>
        <taxon>Ichneumonoidea</taxon>
        <taxon>Braconidae</taxon>
        <taxon>Aphidiinae</taxon>
        <taxon>Aphidius</taxon>
    </lineage>
</organism>
<reference evidence="4 5" key="1">
    <citation type="submission" date="2020-08" db="EMBL/GenBank/DDBJ databases">
        <title>Aphidius gifuensis genome sequencing and assembly.</title>
        <authorList>
            <person name="Du Z."/>
        </authorList>
    </citation>
    <scope>NUCLEOTIDE SEQUENCE [LARGE SCALE GENOMIC DNA]</scope>
    <source>
        <strain evidence="4">YNYX2018</strain>
        <tissue evidence="4">Adults</tissue>
    </source>
</reference>
<accession>A0A834Y0S0</accession>
<dbReference type="PANTHER" id="PTHR11567">
    <property type="entry name" value="ACID PHOSPHATASE-RELATED"/>
    <property type="match status" value="1"/>
</dbReference>
<name>A0A834Y0S0_APHGI</name>
<feature type="compositionally biased region" description="Polar residues" evidence="3">
    <location>
        <begin position="18"/>
        <end position="31"/>
    </location>
</feature>
<evidence type="ECO:0000256" key="3">
    <source>
        <dbReference type="SAM" id="MobiDB-lite"/>
    </source>
</evidence>
<dbReference type="Gene3D" id="3.40.50.1240">
    <property type="entry name" value="Phosphoglycerate mutase-like"/>
    <property type="match status" value="1"/>
</dbReference>
<dbReference type="OrthoDB" id="5821688at2759"/>
<protein>
    <recommendedName>
        <fullName evidence="6">Venom acid phosphatase</fullName>
    </recommendedName>
</protein>
<dbReference type="SUPFAM" id="SSF53254">
    <property type="entry name" value="Phosphoglycerate mutase-like"/>
    <property type="match status" value="1"/>
</dbReference>
<dbReference type="InterPro" id="IPR000560">
    <property type="entry name" value="His_Pase_clade-2"/>
</dbReference>
<keyword evidence="5" id="KW-1185">Reference proteome</keyword>
<dbReference type="Pfam" id="PF00328">
    <property type="entry name" value="His_Phos_2"/>
    <property type="match status" value="1"/>
</dbReference>
<dbReference type="GO" id="GO:0003993">
    <property type="term" value="F:acid phosphatase activity"/>
    <property type="evidence" value="ECO:0007669"/>
    <property type="project" value="UniProtKB-EC"/>
</dbReference>
<evidence type="ECO:0000256" key="2">
    <source>
        <dbReference type="ARBA" id="ARBA00005375"/>
    </source>
</evidence>
<gene>
    <name evidence="4" type="ORF">HCN44_006918</name>
</gene>
<sequence>MRHGERAPVDTYPKDPNINGTMEPNGWGQLTNKGKENISKQGANLRQRYNKFLGDTYSPDVYWLQTSSADRTKMTGSTLSSTLWPPSDKQRFNWQLNWQPVVSNYWTRQNDNLLIIWNACPKLTQERMKLETSDDLKIKNEENKKLYSELTKLTGKNISSPADVGDVYGTLKSEDAMGIELPEWTKNYYPDKLTGLSADSLEMNVGNDILKRLAGGPFIKKAVVKMQAKASGNLKPEKRKMFAYIAHDSTIVNVLVAMGVWDGQVPDFSAMIIIELHEVNGNWNVQVFERKSVDKPIKSLIIPGCERECPLNKFAELMKPVMPDNYSAECKVSDPHYDIPAAPPA</sequence>
<dbReference type="InterPro" id="IPR033379">
    <property type="entry name" value="Acid_Pase_AS"/>
</dbReference>
<comment type="similarity">
    <text evidence="2">Belongs to the histidine acid phosphatase family.</text>
</comment>
<comment type="caution">
    <text evidence="4">The sequence shown here is derived from an EMBL/GenBank/DDBJ whole genome shotgun (WGS) entry which is preliminary data.</text>
</comment>
<dbReference type="InterPro" id="IPR050645">
    <property type="entry name" value="Histidine_acid_phosphatase"/>
</dbReference>
<evidence type="ECO:0000256" key="1">
    <source>
        <dbReference type="ARBA" id="ARBA00000032"/>
    </source>
</evidence>